<dbReference type="InterPro" id="IPR007232">
    <property type="entry name" value="Rad52_Rad59_Rad22"/>
</dbReference>
<dbReference type="GO" id="GO:0003697">
    <property type="term" value="F:single-stranded DNA binding"/>
    <property type="evidence" value="ECO:0007669"/>
    <property type="project" value="UniProtKB-ARBA"/>
</dbReference>
<dbReference type="AlphaFoldDB" id="A0A1W0E8I1"/>
<dbReference type="InterPro" id="IPR041247">
    <property type="entry name" value="Rad52_fam"/>
</dbReference>
<evidence type="ECO:0000256" key="4">
    <source>
        <dbReference type="ARBA" id="ARBA00023204"/>
    </source>
</evidence>
<keyword evidence="4" id="KW-0234">DNA repair</keyword>
<dbReference type="GO" id="GO:0005634">
    <property type="term" value="C:nucleus"/>
    <property type="evidence" value="ECO:0007669"/>
    <property type="project" value="TreeGrafter"/>
</dbReference>
<feature type="compositionally biased region" description="Polar residues" evidence="5">
    <location>
        <begin position="198"/>
        <end position="213"/>
    </location>
</feature>
<evidence type="ECO:0000313" key="7">
    <source>
        <dbReference type="Proteomes" id="UP000192758"/>
    </source>
</evidence>
<proteinExistence type="inferred from homology"/>
<evidence type="ECO:0000313" key="6">
    <source>
        <dbReference type="EMBL" id="OQS55550.1"/>
    </source>
</evidence>
<dbReference type="Proteomes" id="UP000192758">
    <property type="component" value="Unassembled WGS sequence"/>
</dbReference>
<keyword evidence="2" id="KW-0227">DNA damage</keyword>
<dbReference type="FunFam" id="3.30.390.80:FF:000001">
    <property type="entry name" value="DNA repair protein RAD52 homolog"/>
    <property type="match status" value="1"/>
</dbReference>
<dbReference type="Pfam" id="PF04098">
    <property type="entry name" value="Rad52_Rad22"/>
    <property type="match status" value="1"/>
</dbReference>
<comment type="caution">
    <text evidence="6">The sequence shown here is derived from an EMBL/GenBank/DDBJ whole genome shotgun (WGS) entry which is preliminary data.</text>
</comment>
<dbReference type="OrthoDB" id="206565at2759"/>
<keyword evidence="3" id="KW-0233">DNA recombination</keyword>
<dbReference type="EMBL" id="MNPJ01000007">
    <property type="protein sequence ID" value="OQS55550.1"/>
    <property type="molecule type" value="Genomic_DNA"/>
</dbReference>
<protein>
    <submittedName>
        <fullName evidence="6">RAD52</fullName>
    </submittedName>
</protein>
<dbReference type="GO" id="GO:0045002">
    <property type="term" value="P:double-strand break repair via single-strand annealing"/>
    <property type="evidence" value="ECO:0007669"/>
    <property type="project" value="TreeGrafter"/>
</dbReference>
<evidence type="ECO:0000256" key="2">
    <source>
        <dbReference type="ARBA" id="ARBA00022763"/>
    </source>
</evidence>
<evidence type="ECO:0000256" key="1">
    <source>
        <dbReference type="ARBA" id="ARBA00006638"/>
    </source>
</evidence>
<name>A0A1W0E8I1_9MICR</name>
<evidence type="ECO:0000256" key="3">
    <source>
        <dbReference type="ARBA" id="ARBA00023172"/>
    </source>
</evidence>
<feature type="region of interest" description="Disordered" evidence="5">
    <location>
        <begin position="192"/>
        <end position="213"/>
    </location>
</feature>
<dbReference type="SUPFAM" id="SSF54768">
    <property type="entry name" value="dsRNA-binding domain-like"/>
    <property type="match status" value="1"/>
</dbReference>
<dbReference type="GO" id="GO:0000724">
    <property type="term" value="P:double-strand break repair via homologous recombination"/>
    <property type="evidence" value="ECO:0007669"/>
    <property type="project" value="TreeGrafter"/>
</dbReference>
<dbReference type="VEuPathDB" id="MicrosporidiaDB:EHP00_546"/>
<dbReference type="GO" id="GO:0006312">
    <property type="term" value="P:mitotic recombination"/>
    <property type="evidence" value="ECO:0007669"/>
    <property type="project" value="TreeGrafter"/>
</dbReference>
<dbReference type="STRING" id="646526.A0A1W0E8I1"/>
<dbReference type="PANTHER" id="PTHR12132">
    <property type="entry name" value="DNA REPAIR AND RECOMBINATION PROTEIN RAD52, RAD59"/>
    <property type="match status" value="1"/>
</dbReference>
<keyword evidence="7" id="KW-1185">Reference proteome</keyword>
<dbReference type="InterPro" id="IPR042525">
    <property type="entry name" value="Rad52_Rad59_Rad22_sf"/>
</dbReference>
<accession>A0A1W0E8I1</accession>
<comment type="similarity">
    <text evidence="1">Belongs to the RAD52 family.</text>
</comment>
<gene>
    <name evidence="6" type="primary">RAD52</name>
    <name evidence="6" type="ORF">EHP00_546</name>
</gene>
<dbReference type="PANTHER" id="PTHR12132:SF1">
    <property type="entry name" value="DNA REPAIR PROTEIN RAD52 HOMOLOG"/>
    <property type="match status" value="1"/>
</dbReference>
<evidence type="ECO:0000256" key="5">
    <source>
        <dbReference type="SAM" id="MobiDB-lite"/>
    </source>
</evidence>
<reference evidence="6 7" key="1">
    <citation type="journal article" date="2017" name="Environ. Microbiol.">
        <title>Decay of the glycolytic pathway and adaptation to intranuclear parasitism within Enterocytozoonidae microsporidia.</title>
        <authorList>
            <person name="Wiredu Boakye D."/>
            <person name="Jaroenlak P."/>
            <person name="Prachumwat A."/>
            <person name="Williams T.A."/>
            <person name="Bateman K.S."/>
            <person name="Itsathitphaisarn O."/>
            <person name="Sritunyalucksana K."/>
            <person name="Paszkiewicz K.H."/>
            <person name="Moore K.A."/>
            <person name="Stentiford G.D."/>
            <person name="Williams B.A."/>
        </authorList>
    </citation>
    <scope>NUCLEOTIDE SEQUENCE [LARGE SCALE GENOMIC DNA]</scope>
    <source>
        <strain evidence="6 7">TH1</strain>
    </source>
</reference>
<sequence length="213" mass="24084">MPKSKKIVASLLNKYLSREFIATRSNGSSQFTYLEGHVAINLANKIFGFDGWSTKVKKIKKEFMDSKSDGKFSVGFSCICKVIVYVIDNNKTVKISKEDVGFGSCENMKNKLNAIENARKEAVTDSIKRCLRQFGTALGNCCYDKKYNIFLKTNSQKTHKVYGKLLKMEDLLSEEKEISSDNNEAHCNYTKPKHKTESCNTDSYLGDFDTQNG</sequence>
<organism evidence="6 7">
    <name type="scientific">Ecytonucleospora hepatopenaei</name>
    <dbReference type="NCBI Taxonomy" id="646526"/>
    <lineage>
        <taxon>Eukaryota</taxon>
        <taxon>Fungi</taxon>
        <taxon>Fungi incertae sedis</taxon>
        <taxon>Microsporidia</taxon>
        <taxon>Enterocytozoonidae</taxon>
        <taxon>Ecytonucleospora</taxon>
    </lineage>
</organism>
<dbReference type="Gene3D" id="3.30.390.80">
    <property type="entry name" value="DNA repair protein Rad52/59/22"/>
    <property type="match status" value="1"/>
</dbReference>